<dbReference type="EMBL" id="JBDOJC010000001">
    <property type="protein sequence ID" value="MEO2216304.1"/>
    <property type="molecule type" value="Genomic_DNA"/>
</dbReference>
<dbReference type="SMART" id="SM00062">
    <property type="entry name" value="PBPb"/>
    <property type="match status" value="1"/>
</dbReference>
<evidence type="ECO:0000313" key="4">
    <source>
        <dbReference type="EMBL" id="MEO2216304.1"/>
    </source>
</evidence>
<dbReference type="PANTHER" id="PTHR35936">
    <property type="entry name" value="MEMBRANE-BOUND LYTIC MUREIN TRANSGLYCOSYLASE F"/>
    <property type="match status" value="1"/>
</dbReference>
<evidence type="ECO:0000256" key="2">
    <source>
        <dbReference type="SAM" id="SignalP"/>
    </source>
</evidence>
<dbReference type="InterPro" id="IPR001638">
    <property type="entry name" value="Solute-binding_3/MltF_N"/>
</dbReference>
<proteinExistence type="predicted"/>
<keyword evidence="1 2" id="KW-0732">Signal</keyword>
<dbReference type="PANTHER" id="PTHR35936:SF25">
    <property type="entry name" value="ABC TRANSPORTER SUBSTRATE-BINDING PROTEIN"/>
    <property type="match status" value="1"/>
</dbReference>
<comment type="caution">
    <text evidence="4">The sequence shown here is derived from an EMBL/GenBank/DDBJ whole genome shotgun (WGS) entry which is preliminary data.</text>
</comment>
<evidence type="ECO:0000259" key="3">
    <source>
        <dbReference type="SMART" id="SM00062"/>
    </source>
</evidence>
<keyword evidence="5" id="KW-1185">Reference proteome</keyword>
<accession>A0ABV0F898</accession>
<feature type="chain" id="PRO_5046121436" evidence="2">
    <location>
        <begin position="25"/>
        <end position="261"/>
    </location>
</feature>
<feature type="signal peptide" evidence="2">
    <location>
        <begin position="1"/>
        <end position="24"/>
    </location>
</feature>
<name>A0ABV0F898_9NEIS</name>
<evidence type="ECO:0000313" key="5">
    <source>
        <dbReference type="Proteomes" id="UP001455709"/>
    </source>
</evidence>
<evidence type="ECO:0000256" key="1">
    <source>
        <dbReference type="ARBA" id="ARBA00022729"/>
    </source>
</evidence>
<dbReference type="RefSeq" id="WP_347369879.1">
    <property type="nucleotide sequence ID" value="NZ_JBDOJC010000001.1"/>
</dbReference>
<dbReference type="Gene3D" id="3.40.190.10">
    <property type="entry name" value="Periplasmic binding protein-like II"/>
    <property type="match status" value="2"/>
</dbReference>
<dbReference type="Proteomes" id="UP001455709">
    <property type="component" value="Unassembled WGS sequence"/>
</dbReference>
<gene>
    <name evidence="4" type="ORF">ABGV49_04425</name>
</gene>
<dbReference type="SUPFAM" id="SSF53850">
    <property type="entry name" value="Periplasmic binding protein-like II"/>
    <property type="match status" value="1"/>
</dbReference>
<sequence length="261" mass="29502">MLLKPLFPIAALLLSGLLASEMQASGRELRVVFSSGRPPFSFHDGKLGDTGIEVDLMRAALQRLGYSMKTAIAPNSRLLLAVADGQADIASAVHEHGADGKGVYYSDGFIEYHNIAIGKRERRLDIRSQQDLARHSFAIWQHGWRDLGPAFQAAYQPDSSGRFRRNYHETASQESQCRMFWANRVELLIIDRTVFSWFRDKLASSLPTGSAVAYYDIFPQSTVFPAAFRDKALRDRFNQALRQLRQSGDYQRILARYRLDG</sequence>
<protein>
    <submittedName>
        <fullName evidence="4">Transporter substrate-binding domain-containing protein</fullName>
    </submittedName>
</protein>
<feature type="domain" description="Solute-binding protein family 3/N-terminal" evidence="3">
    <location>
        <begin position="28"/>
        <end position="261"/>
    </location>
</feature>
<organism evidence="4 5">
    <name type="scientific">Chromobacterium vaccinii</name>
    <dbReference type="NCBI Taxonomy" id="1108595"/>
    <lineage>
        <taxon>Bacteria</taxon>
        <taxon>Pseudomonadati</taxon>
        <taxon>Pseudomonadota</taxon>
        <taxon>Betaproteobacteria</taxon>
        <taxon>Neisseriales</taxon>
        <taxon>Chromobacteriaceae</taxon>
        <taxon>Chromobacterium</taxon>
    </lineage>
</organism>
<dbReference type="Pfam" id="PF00497">
    <property type="entry name" value="SBP_bac_3"/>
    <property type="match status" value="1"/>
</dbReference>
<reference evidence="4 5" key="1">
    <citation type="submission" date="2024-05" db="EMBL/GenBank/DDBJ databases">
        <authorList>
            <person name="De Oliveira J.P."/>
            <person name="Noriler S.A."/>
            <person name="De Oliveira A.G."/>
            <person name="Sipoli D.S."/>
        </authorList>
    </citation>
    <scope>NUCLEOTIDE SEQUENCE [LARGE SCALE GENOMIC DNA]</scope>
    <source>
        <strain evidence="4 5">LABIM189</strain>
    </source>
</reference>